<dbReference type="STRING" id="27835.A0A0N4XXD0"/>
<feature type="compositionally biased region" description="Polar residues" evidence="1">
    <location>
        <begin position="1"/>
        <end position="18"/>
    </location>
</feature>
<protein>
    <submittedName>
        <fullName evidence="5">Protein RRP5 homolog (inferred by orthology to a human protein)</fullName>
    </submittedName>
</protein>
<accession>A0A0N4XXD0</accession>
<reference evidence="3 4" key="2">
    <citation type="submission" date="2018-11" db="EMBL/GenBank/DDBJ databases">
        <authorList>
            <consortium name="Pathogen Informatics"/>
        </authorList>
    </citation>
    <scope>NUCLEOTIDE SEQUENCE [LARGE SCALE GENOMIC DNA]</scope>
</reference>
<dbReference type="Proteomes" id="UP000271162">
    <property type="component" value="Unassembled WGS sequence"/>
</dbReference>
<dbReference type="FunFam" id="2.40.50.140:FF:000103">
    <property type="entry name" value="protein RRP5 homolog"/>
    <property type="match status" value="1"/>
</dbReference>
<dbReference type="GO" id="GO:0032040">
    <property type="term" value="C:small-subunit processome"/>
    <property type="evidence" value="ECO:0007669"/>
    <property type="project" value="TreeGrafter"/>
</dbReference>
<feature type="domain" description="S1 motif" evidence="2">
    <location>
        <begin position="303"/>
        <end position="364"/>
    </location>
</feature>
<dbReference type="InterPro" id="IPR003029">
    <property type="entry name" value="S1_domain"/>
</dbReference>
<feature type="region of interest" description="Disordered" evidence="1">
    <location>
        <begin position="121"/>
        <end position="152"/>
    </location>
</feature>
<dbReference type="WBParaSite" id="NBR_0000763001-mRNA-1">
    <property type="protein sequence ID" value="NBR_0000763001-mRNA-1"/>
    <property type="gene ID" value="NBR_0000763001"/>
</dbReference>
<evidence type="ECO:0000256" key="1">
    <source>
        <dbReference type="SAM" id="MobiDB-lite"/>
    </source>
</evidence>
<feature type="region of interest" description="Disordered" evidence="1">
    <location>
        <begin position="157"/>
        <end position="176"/>
    </location>
</feature>
<name>A0A0N4XXD0_NIPBR</name>
<proteinExistence type="predicted"/>
<dbReference type="PANTHER" id="PTHR23270:SF10">
    <property type="entry name" value="PROTEIN RRP5 HOMOLOG"/>
    <property type="match status" value="1"/>
</dbReference>
<gene>
    <name evidence="3" type="ORF">NBR_LOCUS7631</name>
</gene>
<dbReference type="Gene3D" id="2.40.50.140">
    <property type="entry name" value="Nucleic acid-binding proteins"/>
    <property type="match status" value="3"/>
</dbReference>
<dbReference type="InterPro" id="IPR012340">
    <property type="entry name" value="NA-bd_OB-fold"/>
</dbReference>
<dbReference type="Pfam" id="PF00575">
    <property type="entry name" value="S1"/>
    <property type="match status" value="1"/>
</dbReference>
<feature type="domain" description="S1 motif" evidence="2">
    <location>
        <begin position="848"/>
        <end position="918"/>
    </location>
</feature>
<feature type="compositionally biased region" description="Basic and acidic residues" evidence="1">
    <location>
        <begin position="165"/>
        <end position="174"/>
    </location>
</feature>
<organism evidence="5">
    <name type="scientific">Nippostrongylus brasiliensis</name>
    <name type="common">Rat hookworm</name>
    <dbReference type="NCBI Taxonomy" id="27835"/>
    <lineage>
        <taxon>Eukaryota</taxon>
        <taxon>Metazoa</taxon>
        <taxon>Ecdysozoa</taxon>
        <taxon>Nematoda</taxon>
        <taxon>Chromadorea</taxon>
        <taxon>Rhabditida</taxon>
        <taxon>Rhabditina</taxon>
        <taxon>Rhabditomorpha</taxon>
        <taxon>Strongyloidea</taxon>
        <taxon>Heligmosomidae</taxon>
        <taxon>Nippostrongylus</taxon>
    </lineage>
</organism>
<reference evidence="5" key="1">
    <citation type="submission" date="2016-04" db="UniProtKB">
        <authorList>
            <consortium name="WormBaseParasite"/>
        </authorList>
    </citation>
    <scope>IDENTIFICATION</scope>
</reference>
<dbReference type="SUPFAM" id="SSF50249">
    <property type="entry name" value="Nucleic acid-binding proteins"/>
    <property type="match status" value="4"/>
</dbReference>
<evidence type="ECO:0000313" key="4">
    <source>
        <dbReference type="Proteomes" id="UP000271162"/>
    </source>
</evidence>
<feature type="domain" description="S1 motif" evidence="2">
    <location>
        <begin position="568"/>
        <end position="636"/>
    </location>
</feature>
<sequence length="1019" mass="111819">MVNAVSSRPNQQSTTDQQLPIVETVTDTSSVEQAHELARRRIRHYQETIEANRNKPSEQKFFTEERVTLRDGGEIQSASTPEGRFYYLQNNDQWLFLERSTDEKLQTLLVTFSPNMGVAENEVDFPRGGTAVERTPKSTKSTEPISKGDGDQLFGVAKKRKSKGKQNESEEMPTKKKKLEAKAAVWSKPINMELLTDGVMGVGIVTEVHEDYVLMETADSCRVRLPATQISKKFTELLKLEKISLESAFVVGQMVPFRVTQRSTAPTKKGKGAVKDRKPSLPIVSCDPSKLYSHMSPAQLVPGLVLAGIVESVEEKGAVLDIGMQSTQAFLPVKKQQRPVEVGQPVVVRVEGGRTSRVVAVTSYVEQDNLSLEACESLNLNHLTPGTIIDCEPDAEPSITAGIYVTLGNGVRGFVAKSHLPPRLRGDITKLGRSLRCVVMFCQQNSPLLVLSAHPDIVAISKPEKRASFLGYSIGDRVKCKVIDIVPSSFLVCFSLPAAEDGKTPLVSAISYKKYLKKPEELETLYSIGSEHMCRVMGFRYVDRCLVVSTRKDLLNQKFVTYKDATPGELVEAKVTDVHPRGVQVAVNDFVKGFIPLDQLADKKVAQEKVFIVGKPVKCRVLFINEVKRQVWLTARPSLVNYKGTLLTSYDSKNEGVTTIGYVVKILETGGAVLQFFGSVRGLLLANEVKRIGGEVKPGQIVEVRVMSVNETDNRMTLAVADESAASTGRVVNPKASDLNPEQCGTVAVVDEVSESGVGGRKSEKALVHLESNPSIKGCILPNLVSDSLDSPLESLRNTLRCGMKLDPVSLLGSLGGVNRFTTKRFVHDWIHTFQKGVPKSFEDLKMGQMVCGVISQRVVDECVYVEIVGGCGLVGKAALEDIEGGKDGIDCLQIGQTVIGRIRKVNAEKNTFRISLKIYNCVPEKQLSTKAPSSVASLALQLLRSSVEEIAVFAESAKLPAPESLRLSTSTFHVHDCFRVEIIGELVAWCRTRHGVSTKFVPVRVQLHREPRSTAQCG</sequence>
<feature type="domain" description="S1 motif" evidence="2">
    <location>
        <begin position="381"/>
        <end position="454"/>
    </location>
</feature>
<feature type="region of interest" description="Disordered" evidence="1">
    <location>
        <begin position="1"/>
        <end position="20"/>
    </location>
</feature>
<evidence type="ECO:0000259" key="2">
    <source>
        <dbReference type="PROSITE" id="PS50126"/>
    </source>
</evidence>
<dbReference type="InterPro" id="IPR045209">
    <property type="entry name" value="Rrp5"/>
</dbReference>
<dbReference type="AlphaFoldDB" id="A0A0N4XXD0"/>
<feature type="domain" description="S1 motif" evidence="2">
    <location>
        <begin position="656"/>
        <end position="721"/>
    </location>
</feature>
<dbReference type="PANTHER" id="PTHR23270">
    <property type="entry name" value="PROGRAMMED CELL DEATH PROTEIN 11 PRE-RRNA PROCESSING PROTEIN RRP5"/>
    <property type="match status" value="1"/>
</dbReference>
<dbReference type="GO" id="GO:0003723">
    <property type="term" value="F:RNA binding"/>
    <property type="evidence" value="ECO:0007669"/>
    <property type="project" value="TreeGrafter"/>
</dbReference>
<dbReference type="GO" id="GO:0006364">
    <property type="term" value="P:rRNA processing"/>
    <property type="evidence" value="ECO:0007669"/>
    <property type="project" value="InterPro"/>
</dbReference>
<dbReference type="EMBL" id="UYSL01019908">
    <property type="protein sequence ID" value="VDL71220.1"/>
    <property type="molecule type" value="Genomic_DNA"/>
</dbReference>
<evidence type="ECO:0000313" key="3">
    <source>
        <dbReference type="EMBL" id="VDL71220.1"/>
    </source>
</evidence>
<keyword evidence="4" id="KW-1185">Reference proteome</keyword>
<evidence type="ECO:0000313" key="5">
    <source>
        <dbReference type="WBParaSite" id="NBR_0000763001-mRNA-1"/>
    </source>
</evidence>
<dbReference type="PROSITE" id="PS50126">
    <property type="entry name" value="S1"/>
    <property type="match status" value="5"/>
</dbReference>
<dbReference type="SMART" id="SM00316">
    <property type="entry name" value="S1"/>
    <property type="match status" value="7"/>
</dbReference>